<dbReference type="Gene3D" id="1.20.120.50">
    <property type="entry name" value="Hemerythrin-like"/>
    <property type="match status" value="1"/>
</dbReference>
<evidence type="ECO:0000256" key="1">
    <source>
        <dbReference type="ARBA" id="ARBA00010587"/>
    </source>
</evidence>
<dbReference type="InterPro" id="IPR012312">
    <property type="entry name" value="Hemerythrin-like"/>
</dbReference>
<sequence>MQLDWRDEMVLDNGGLDTDHRLQHELIRQFVDLPGEEAKRDHALALLEELRNVSSRHFLREERIQASIRYPQIEEHRAQHRRLAGLLDEIIDQVEARESVFTYAYTKSKADELLQFWFFDHFAKADMRLKPHLAKFAVR</sequence>
<dbReference type="InterPro" id="IPR035938">
    <property type="entry name" value="Hemerythrin-like_sf"/>
</dbReference>
<dbReference type="NCBIfam" id="TIGR02481">
    <property type="entry name" value="hemeryth_dom"/>
    <property type="match status" value="1"/>
</dbReference>
<dbReference type="CDD" id="cd12107">
    <property type="entry name" value="Hemerythrin"/>
    <property type="match status" value="1"/>
</dbReference>
<comment type="caution">
    <text evidence="5">The sequence shown here is derived from an EMBL/GenBank/DDBJ whole genome shotgun (WGS) entry which is preliminary data.</text>
</comment>
<dbReference type="RefSeq" id="WP_209769204.1">
    <property type="nucleotide sequence ID" value="NZ_JAGINP010000018.1"/>
</dbReference>
<keyword evidence="3" id="KW-0408">Iron</keyword>
<feature type="domain" description="Hemerythrin-like" evidence="4">
    <location>
        <begin position="16"/>
        <end position="133"/>
    </location>
</feature>
<dbReference type="EMBL" id="JAGINP010000018">
    <property type="protein sequence ID" value="MBP2294895.1"/>
    <property type="molecule type" value="Genomic_DNA"/>
</dbReference>
<organism evidence="5 6">
    <name type="scientific">Azospirillum rugosum</name>
    <dbReference type="NCBI Taxonomy" id="416170"/>
    <lineage>
        <taxon>Bacteria</taxon>
        <taxon>Pseudomonadati</taxon>
        <taxon>Pseudomonadota</taxon>
        <taxon>Alphaproteobacteria</taxon>
        <taxon>Rhodospirillales</taxon>
        <taxon>Azospirillaceae</taxon>
        <taxon>Azospirillum</taxon>
    </lineage>
</organism>
<protein>
    <submittedName>
        <fullName evidence="5">Hemerythrin-like metal-binding protein</fullName>
    </submittedName>
</protein>
<gene>
    <name evidence="5" type="ORF">J2851_004691</name>
</gene>
<reference evidence="5 6" key="1">
    <citation type="submission" date="2021-03" db="EMBL/GenBank/DDBJ databases">
        <title>Genomic Encyclopedia of Type Strains, Phase III (KMG-III): the genomes of soil and plant-associated and newly described type strains.</title>
        <authorList>
            <person name="Whitman W."/>
        </authorList>
    </citation>
    <scope>NUCLEOTIDE SEQUENCE [LARGE SCALE GENOMIC DNA]</scope>
    <source>
        <strain evidence="5 6">IMMIB AFH-6</strain>
    </source>
</reference>
<keyword evidence="2" id="KW-0479">Metal-binding</keyword>
<dbReference type="InterPro" id="IPR012827">
    <property type="entry name" value="Hemerythrin_metal-bd"/>
</dbReference>
<dbReference type="SUPFAM" id="SSF47188">
    <property type="entry name" value="Hemerythrin-like"/>
    <property type="match status" value="1"/>
</dbReference>
<evidence type="ECO:0000256" key="3">
    <source>
        <dbReference type="ARBA" id="ARBA00023004"/>
    </source>
</evidence>
<dbReference type="Pfam" id="PF01814">
    <property type="entry name" value="Hemerythrin"/>
    <property type="match status" value="1"/>
</dbReference>
<evidence type="ECO:0000256" key="2">
    <source>
        <dbReference type="ARBA" id="ARBA00022723"/>
    </source>
</evidence>
<evidence type="ECO:0000259" key="4">
    <source>
        <dbReference type="Pfam" id="PF01814"/>
    </source>
</evidence>
<name>A0ABS4SU36_9PROT</name>
<keyword evidence="6" id="KW-1185">Reference proteome</keyword>
<proteinExistence type="inferred from homology"/>
<accession>A0ABS4SU36</accession>
<comment type="similarity">
    <text evidence="1">Belongs to the hemerythrin family.</text>
</comment>
<evidence type="ECO:0000313" key="5">
    <source>
        <dbReference type="EMBL" id="MBP2294895.1"/>
    </source>
</evidence>
<dbReference type="Proteomes" id="UP000781958">
    <property type="component" value="Unassembled WGS sequence"/>
</dbReference>
<evidence type="ECO:0000313" key="6">
    <source>
        <dbReference type="Proteomes" id="UP000781958"/>
    </source>
</evidence>